<evidence type="ECO:0000256" key="2">
    <source>
        <dbReference type="ARBA" id="ARBA00023125"/>
    </source>
</evidence>
<dbReference type="InterPro" id="IPR009057">
    <property type="entry name" value="Homeodomain-like_sf"/>
</dbReference>
<dbReference type="InterPro" id="IPR000792">
    <property type="entry name" value="Tscrpt_reg_LuxR_C"/>
</dbReference>
<gene>
    <name evidence="5" type="primary">malT_2</name>
    <name evidence="5" type="ORF">LMG31506_02950</name>
</gene>
<dbReference type="Pfam" id="PF13384">
    <property type="entry name" value="HTH_23"/>
    <property type="match status" value="1"/>
</dbReference>
<dbReference type="Pfam" id="PF17874">
    <property type="entry name" value="TPR_MalT"/>
    <property type="match status" value="1"/>
</dbReference>
<dbReference type="CDD" id="cd06170">
    <property type="entry name" value="LuxR_C_like"/>
    <property type="match status" value="1"/>
</dbReference>
<dbReference type="Gene3D" id="3.40.50.300">
    <property type="entry name" value="P-loop containing nucleotide triphosphate hydrolases"/>
    <property type="match status" value="1"/>
</dbReference>
<evidence type="ECO:0000313" key="6">
    <source>
        <dbReference type="Proteomes" id="UP000672934"/>
    </source>
</evidence>
<dbReference type="InterPro" id="IPR011990">
    <property type="entry name" value="TPR-like_helical_dom_sf"/>
</dbReference>
<evidence type="ECO:0000256" key="3">
    <source>
        <dbReference type="ARBA" id="ARBA00023163"/>
    </source>
</evidence>
<comment type="caution">
    <text evidence="5">The sequence shown here is derived from an EMBL/GenBank/DDBJ whole genome shotgun (WGS) entry which is preliminary data.</text>
</comment>
<dbReference type="PANTHER" id="PTHR44688">
    <property type="entry name" value="DNA-BINDING TRANSCRIPTIONAL ACTIVATOR DEVR_DOSR"/>
    <property type="match status" value="1"/>
</dbReference>
<dbReference type="SMART" id="SM00421">
    <property type="entry name" value="HTH_LUXR"/>
    <property type="match status" value="1"/>
</dbReference>
<dbReference type="SUPFAM" id="SSF46689">
    <property type="entry name" value="Homeodomain-like"/>
    <property type="match status" value="1"/>
</dbReference>
<dbReference type="InterPro" id="IPR027417">
    <property type="entry name" value="P-loop_NTPase"/>
</dbReference>
<dbReference type="Pfam" id="PF00196">
    <property type="entry name" value="GerE"/>
    <property type="match status" value="1"/>
</dbReference>
<dbReference type="InterPro" id="IPR036388">
    <property type="entry name" value="WH-like_DNA-bd_sf"/>
</dbReference>
<accession>A0A916IT82</accession>
<dbReference type="RefSeq" id="WP_211947890.1">
    <property type="nucleotide sequence ID" value="NZ_CAJPUY010000009.1"/>
</dbReference>
<keyword evidence="2" id="KW-0238">DNA-binding</keyword>
<keyword evidence="1" id="KW-0805">Transcription regulation</keyword>
<dbReference type="Gene3D" id="1.25.40.10">
    <property type="entry name" value="Tetratricopeptide repeat domain"/>
    <property type="match status" value="1"/>
</dbReference>
<feature type="domain" description="HTH luxR-type" evidence="4">
    <location>
        <begin position="1172"/>
        <end position="1237"/>
    </location>
</feature>
<dbReference type="PRINTS" id="PR00038">
    <property type="entry name" value="HTHLUXR"/>
</dbReference>
<dbReference type="PANTHER" id="PTHR44688:SF16">
    <property type="entry name" value="DNA-BINDING TRANSCRIPTIONAL ACTIVATOR DEVR_DOSR"/>
    <property type="match status" value="1"/>
</dbReference>
<dbReference type="PROSITE" id="PS50043">
    <property type="entry name" value="HTH_LUXR_2"/>
    <property type="match status" value="1"/>
</dbReference>
<sequence length="1245" mass="135043">MRVAAEVVLSAGEREALGALADASADPRLVQRARIVLLAAQGMPNKDIADELGLGRAQVSRWRERFVQSRLAGIEHNLPRGAPPVKIDLVRLAELTAQGRPDSPEPWSTRRLADVLGVSAATISRHWSAVQAGDRGLAPADLPDLSGRRIEIVGVYVRGGEHALVLASGGAGARPPASDDTGARRVGMTALLDALKTLGNPEADEPADQAHWLAFLRGVERAAPDDAALHVLCDNYATHQRPPVRRWLARHPRIQAHFPGASASWLRMVQRWLRAMDTATLRHAMQAGPAIVAAIADHGERREGGRPFLWLSSRFAVRGQASGAPDSMGASVRVPDLEAAPANAVPPRAISIEPAKLAPPRPSHLLFARDALMSRLQDARRQRCILLQAAAGSGKTGTLLAWRRLLLGLDYDVAWLTLSHDDNSPSRFLDSLSAALAQTVPAVDDPTLWPDPVGADALEHRVIRLVQALAQHPHDLVLMLDDLRHIDDPDVFRVLQWLLDYAPPNLHLALAARTAPPLSLTRLQARGLATEIGMSDLRFSAEETEAYLAEQAEGALPGDAAEIHRLTAGWVTGLRIIASEMPGRRHPGWRDAKAHAIDAVGDYFDREVLSALPAADVELLATMAMCQRISGPLCADVLRAVDDGPALSARLARLEAGGFVLARTDDAGDETWYRIHPLLREVLLARLAGVPEAVVQERHGAACAWFRAHGMLDDAVHHAVQAGDVDAAACMVEDCAYDLLVKGELSRLVGLLRRLPLAELRARFGLLLVSAYYAMYTCQFDVAHESLARIAARRKALDGRQRYAEALVRAGLALQQDDLDTVLAMVPILRDGIPPEADDFSWNCRSNILGWAYVYQGQYDQARAVVEEAAARGAGTRSRLLGDCLTAMSLTVEGRLGEAERAVRETLEASGARGAAAIGLSSMSAGLLADILYEVNDTEAAVALLEPRMNVLERASLPDTVLHACRVLSRAHWLAGRLSQAIAAIDRLESYAGRFGIDRLLVEAYAMRLHCHHALGETQGANTTLRQLDAIGRRHADEATETARRVQSVVRQAHDDVLFQTCDFDAFVARATRKPERASLHPMHAASLELRLALAQHRLGRPQPARDHLRRALVIGHQLGLVRTLLDVSPDLFGQVGALLDAAPLDPVLDFYVKRLRAEDAGAPSRAAAQPGAEAIDQLSEREREVLELVAQAMPNKKIAVVLNLAPETIKWHLKNIYAKLGVSGRGGAAARLRDLAAARPRARR</sequence>
<evidence type="ECO:0000313" key="5">
    <source>
        <dbReference type="EMBL" id="CAG2143992.1"/>
    </source>
</evidence>
<dbReference type="SUPFAM" id="SSF52540">
    <property type="entry name" value="P-loop containing nucleoside triphosphate hydrolases"/>
    <property type="match status" value="1"/>
</dbReference>
<dbReference type="AlphaFoldDB" id="A0A916IT82"/>
<dbReference type="GO" id="GO:0006355">
    <property type="term" value="P:regulation of DNA-templated transcription"/>
    <property type="evidence" value="ECO:0007669"/>
    <property type="project" value="InterPro"/>
</dbReference>
<evidence type="ECO:0000256" key="1">
    <source>
        <dbReference type="ARBA" id="ARBA00023015"/>
    </source>
</evidence>
<reference evidence="5" key="1">
    <citation type="submission" date="2021-03" db="EMBL/GenBank/DDBJ databases">
        <authorList>
            <person name="Peeters C."/>
        </authorList>
    </citation>
    <scope>NUCLEOTIDE SEQUENCE</scope>
    <source>
        <strain evidence="5">LMG 31506</strain>
    </source>
</reference>
<dbReference type="InterPro" id="IPR016032">
    <property type="entry name" value="Sig_transdc_resp-reg_C-effctor"/>
</dbReference>
<dbReference type="InterPro" id="IPR041617">
    <property type="entry name" value="TPR_MalT"/>
</dbReference>
<protein>
    <submittedName>
        <fullName evidence="5">HTH-type transcriptional regulator MalT</fullName>
    </submittedName>
</protein>
<evidence type="ECO:0000259" key="4">
    <source>
        <dbReference type="PROSITE" id="PS50043"/>
    </source>
</evidence>
<dbReference type="Pfam" id="PF25873">
    <property type="entry name" value="WHD_MalT"/>
    <property type="match status" value="1"/>
</dbReference>
<dbReference type="GO" id="GO:0003677">
    <property type="term" value="F:DNA binding"/>
    <property type="evidence" value="ECO:0007669"/>
    <property type="project" value="UniProtKB-KW"/>
</dbReference>
<dbReference type="SUPFAM" id="SSF46894">
    <property type="entry name" value="C-terminal effector domain of the bipartite response regulators"/>
    <property type="match status" value="1"/>
</dbReference>
<organism evidence="5 6">
    <name type="scientific">Cupriavidus yeoncheonensis</name>
    <dbReference type="NCBI Taxonomy" id="1462994"/>
    <lineage>
        <taxon>Bacteria</taxon>
        <taxon>Pseudomonadati</taxon>
        <taxon>Pseudomonadota</taxon>
        <taxon>Betaproteobacteria</taxon>
        <taxon>Burkholderiales</taxon>
        <taxon>Burkholderiaceae</taxon>
        <taxon>Cupriavidus</taxon>
    </lineage>
</organism>
<keyword evidence="3" id="KW-0804">Transcription</keyword>
<dbReference type="Gene3D" id="1.10.10.10">
    <property type="entry name" value="Winged helix-like DNA-binding domain superfamily/Winged helix DNA-binding domain"/>
    <property type="match status" value="1"/>
</dbReference>
<dbReference type="SUPFAM" id="SSF48452">
    <property type="entry name" value="TPR-like"/>
    <property type="match status" value="2"/>
</dbReference>
<dbReference type="EMBL" id="CAJPUY010000009">
    <property type="protein sequence ID" value="CAG2143992.1"/>
    <property type="molecule type" value="Genomic_DNA"/>
</dbReference>
<keyword evidence="6" id="KW-1185">Reference proteome</keyword>
<name>A0A916IT82_9BURK</name>
<dbReference type="InterPro" id="IPR059106">
    <property type="entry name" value="WHD_MalT"/>
</dbReference>
<dbReference type="Proteomes" id="UP000672934">
    <property type="component" value="Unassembled WGS sequence"/>
</dbReference>
<proteinExistence type="predicted"/>